<reference evidence="4" key="1">
    <citation type="submission" date="2016-10" db="EMBL/GenBank/DDBJ databases">
        <authorList>
            <person name="Varghese N."/>
            <person name="Submissions S."/>
        </authorList>
    </citation>
    <scope>NUCLEOTIDE SEQUENCE [LARGE SCALE GENOMIC DNA]</scope>
    <source>
        <strain evidence="4">NRRL B-51270</strain>
    </source>
</reference>
<evidence type="ECO:0008006" key="5">
    <source>
        <dbReference type="Google" id="ProtNLM"/>
    </source>
</evidence>
<evidence type="ECO:0000313" key="4">
    <source>
        <dbReference type="Proteomes" id="UP000243207"/>
    </source>
</evidence>
<name>A0A1H1U2M0_9GAMM</name>
<dbReference type="Proteomes" id="UP000243207">
    <property type="component" value="Chromosome I"/>
</dbReference>
<keyword evidence="2" id="KW-0732">Signal</keyword>
<dbReference type="EMBL" id="LT629736">
    <property type="protein sequence ID" value="SDS66139.1"/>
    <property type="molecule type" value="Genomic_DNA"/>
</dbReference>
<dbReference type="RefSeq" id="WP_093393803.1">
    <property type="nucleotide sequence ID" value="NZ_LT629736.1"/>
</dbReference>
<sequence length="652" mass="70350">MRFSFGGMPMLFYCCALLLSQLTHAQTADEQSEAEAPSEELSTAWRNLADIGHGQGLHPLHAEDVVSFRLPLPLDAELGDPRLDLRYAVPMLAEAGATLQVTVNGTPRELISMDDVGELPDAPGGGSLRRSQIILPLSEADLNRPFVEVEVSANWYSTVNSCSAPGRQRFFRVLPETAIVYELDDEPRTSIRSFLTTLPDSVSLAMDPWLGAEAIRAAWLLTRELQARGHTVSHADPGEEADIVISTRDALAQQGVLLEAENDIQLIEPAEASARQQMAIVEPYHIDSLAGPWALLLADDGYGESLGAPLESGSSERFALERLGADVSARVFRDPTEWTFRTDILPTGRAPAALRLDMVVPPSPDDAPLVLYILQNNVVRGLQSLPSEGGRHSLSLPLNEAGLYAKDPVRIVLKGQDNQPCDSEVGSGYAQLLDSSVLETVESQRTPETVAEFARGVGGAFSVHLPADAFGDPSAWVRVLGSIGNSLGVDPRGAEFSSVSLPPVADRPFIWLGPQPPEGFSAPIIFDHGRIQVQDRFGSVLLDSGELPGIQTVSLVRSGSQRGLWLRTVAEGVPGFPPGAESATGDLIFGDSRGVLVAIDTRNDAVASVAYPERTTWLDTLARYRGWIFAAAWLLLTIIAVLVARKMRKNSL</sequence>
<accession>A0A1H1U2M0</accession>
<feature type="transmembrane region" description="Helical" evidence="1">
    <location>
        <begin position="624"/>
        <end position="644"/>
    </location>
</feature>
<evidence type="ECO:0000256" key="1">
    <source>
        <dbReference type="SAM" id="Phobius"/>
    </source>
</evidence>
<protein>
    <recommendedName>
        <fullName evidence="5">Cyclic di-GMP-binding protein</fullName>
    </recommendedName>
</protein>
<keyword evidence="4" id="KW-1185">Reference proteome</keyword>
<gene>
    <name evidence="3" type="ORF">SAMN05216421_1936</name>
</gene>
<organism evidence="3 4">
    <name type="scientific">Halopseudomonas xinjiangensis</name>
    <dbReference type="NCBI Taxonomy" id="487184"/>
    <lineage>
        <taxon>Bacteria</taxon>
        <taxon>Pseudomonadati</taxon>
        <taxon>Pseudomonadota</taxon>
        <taxon>Gammaproteobacteria</taxon>
        <taxon>Pseudomonadales</taxon>
        <taxon>Pseudomonadaceae</taxon>
        <taxon>Halopseudomonas</taxon>
    </lineage>
</organism>
<feature type="chain" id="PRO_5009261734" description="Cyclic di-GMP-binding protein" evidence="2">
    <location>
        <begin position="26"/>
        <end position="652"/>
    </location>
</feature>
<dbReference type="OrthoDB" id="7315676at2"/>
<dbReference type="AlphaFoldDB" id="A0A1H1U2M0"/>
<keyword evidence="1" id="KW-1133">Transmembrane helix</keyword>
<keyword evidence="1" id="KW-0812">Transmembrane</keyword>
<keyword evidence="1" id="KW-0472">Membrane</keyword>
<evidence type="ECO:0000256" key="2">
    <source>
        <dbReference type="SAM" id="SignalP"/>
    </source>
</evidence>
<evidence type="ECO:0000313" key="3">
    <source>
        <dbReference type="EMBL" id="SDS66139.1"/>
    </source>
</evidence>
<feature type="signal peptide" evidence="2">
    <location>
        <begin position="1"/>
        <end position="25"/>
    </location>
</feature>
<proteinExistence type="predicted"/>
<dbReference type="STRING" id="487184.SAMN05216421_1936"/>